<evidence type="ECO:0000256" key="3">
    <source>
        <dbReference type="ARBA" id="ARBA00021907"/>
    </source>
</evidence>
<name>A0A9D2CI62_9ACTN</name>
<dbReference type="Proteomes" id="UP000824133">
    <property type="component" value="Unassembled WGS sequence"/>
</dbReference>
<accession>A0A9D2CI62</accession>
<evidence type="ECO:0000256" key="5">
    <source>
        <dbReference type="ARBA" id="ARBA00022618"/>
    </source>
</evidence>
<keyword evidence="7 11" id="KW-1133">Transmembrane helix</keyword>
<feature type="domain" description="ABC3 transporter permease C-terminal" evidence="12">
    <location>
        <begin position="192"/>
        <end position="311"/>
    </location>
</feature>
<dbReference type="GO" id="GO:0051301">
    <property type="term" value="P:cell division"/>
    <property type="evidence" value="ECO:0007669"/>
    <property type="project" value="UniProtKB-KW"/>
</dbReference>
<keyword evidence="6 11" id="KW-0812">Transmembrane</keyword>
<evidence type="ECO:0000256" key="2">
    <source>
        <dbReference type="ARBA" id="ARBA00007379"/>
    </source>
</evidence>
<dbReference type="NCBIfam" id="NF038347">
    <property type="entry name" value="FtsX_Gpos"/>
    <property type="match status" value="1"/>
</dbReference>
<comment type="similarity">
    <text evidence="2 10">Belongs to the ABC-4 integral membrane protein family. FtsX subfamily.</text>
</comment>
<keyword evidence="5 10" id="KW-0132">Cell division</keyword>
<dbReference type="Gene3D" id="3.30.70.3040">
    <property type="match status" value="1"/>
</dbReference>
<reference evidence="14" key="1">
    <citation type="journal article" date="2021" name="PeerJ">
        <title>Extensive microbial diversity within the chicken gut microbiome revealed by metagenomics and culture.</title>
        <authorList>
            <person name="Gilroy R."/>
            <person name="Ravi A."/>
            <person name="Getino M."/>
            <person name="Pursley I."/>
            <person name="Horton D.L."/>
            <person name="Alikhan N.F."/>
            <person name="Baker D."/>
            <person name="Gharbi K."/>
            <person name="Hall N."/>
            <person name="Watson M."/>
            <person name="Adriaenssens E.M."/>
            <person name="Foster-Nyarko E."/>
            <person name="Jarju S."/>
            <person name="Secka A."/>
            <person name="Antonio M."/>
            <person name="Oren A."/>
            <person name="Chaudhuri R.R."/>
            <person name="La Ragione R."/>
            <person name="Hildebrand F."/>
            <person name="Pallen M.J."/>
        </authorList>
    </citation>
    <scope>NUCLEOTIDE SEQUENCE</scope>
    <source>
        <strain evidence="14">ChiHjej10B9-743</strain>
    </source>
</reference>
<dbReference type="InterPro" id="IPR040690">
    <property type="entry name" value="FtsX_ECD"/>
</dbReference>
<evidence type="ECO:0000256" key="9">
    <source>
        <dbReference type="ARBA" id="ARBA00023306"/>
    </source>
</evidence>
<evidence type="ECO:0000256" key="10">
    <source>
        <dbReference type="PIRNR" id="PIRNR003097"/>
    </source>
</evidence>
<keyword evidence="8 10" id="KW-0472">Membrane</keyword>
<evidence type="ECO:0000256" key="6">
    <source>
        <dbReference type="ARBA" id="ARBA00022692"/>
    </source>
</evidence>
<organism evidence="14 15">
    <name type="scientific">Candidatus Olsenella excrementavium</name>
    <dbReference type="NCBI Taxonomy" id="2838709"/>
    <lineage>
        <taxon>Bacteria</taxon>
        <taxon>Bacillati</taxon>
        <taxon>Actinomycetota</taxon>
        <taxon>Coriobacteriia</taxon>
        <taxon>Coriobacteriales</taxon>
        <taxon>Atopobiaceae</taxon>
        <taxon>Olsenella</taxon>
    </lineage>
</organism>
<reference evidence="14" key="2">
    <citation type="submission" date="2021-04" db="EMBL/GenBank/DDBJ databases">
        <authorList>
            <person name="Gilroy R."/>
        </authorList>
    </citation>
    <scope>NUCLEOTIDE SEQUENCE</scope>
    <source>
        <strain evidence="14">ChiHjej10B9-743</strain>
    </source>
</reference>
<proteinExistence type="inferred from homology"/>
<keyword evidence="9 10" id="KW-0131">Cell cycle</keyword>
<evidence type="ECO:0000259" key="12">
    <source>
        <dbReference type="Pfam" id="PF02687"/>
    </source>
</evidence>
<protein>
    <recommendedName>
        <fullName evidence="3 10">Cell division protein FtsX</fullName>
    </recommendedName>
</protein>
<dbReference type="EMBL" id="DXCP01000049">
    <property type="protein sequence ID" value="HIY80146.1"/>
    <property type="molecule type" value="Genomic_DNA"/>
</dbReference>
<feature type="transmembrane region" description="Helical" evidence="11">
    <location>
        <begin position="185"/>
        <end position="209"/>
    </location>
</feature>
<dbReference type="InterPro" id="IPR004513">
    <property type="entry name" value="FtsX"/>
</dbReference>
<dbReference type="PIRSF" id="PIRSF003097">
    <property type="entry name" value="FtsX"/>
    <property type="match status" value="1"/>
</dbReference>
<feature type="transmembrane region" description="Helical" evidence="11">
    <location>
        <begin position="242"/>
        <end position="263"/>
    </location>
</feature>
<dbReference type="AlphaFoldDB" id="A0A9D2CI62"/>
<sequence>MVPSNFGYSLREAGHHFRRNWTTVLGAIVTIFLSLFIIGLFVLGSVMISSVVGGVEDSVTIQAYLSDSASDAAVEDFQSEISSWDNVESVTYKSKDEALEEYRTSMSNRNASDAVAALDGENPLPASLVITLTDPQEVADTAERIMNDASFAEIRDTADDPESSPSDDVVYGQGTVDRLFEVTNYIRIGAVVLVAMLTFVAFVFINNTIRLAITARRREIAIMRLVGASNSFIRGPFVMEGVLEAFIAALLAIAALVGGMQVLMPMLQDNLSFLAFNIPNEVLYATFAGLLVIGIVIGLFGSAIAMRRYLKV</sequence>
<gene>
    <name evidence="14" type="primary">ftsX</name>
    <name evidence="14" type="ORF">IAA42_06910</name>
</gene>
<evidence type="ECO:0000256" key="8">
    <source>
        <dbReference type="ARBA" id="ARBA00023136"/>
    </source>
</evidence>
<keyword evidence="4 10" id="KW-1003">Cell membrane</keyword>
<dbReference type="GO" id="GO:0005886">
    <property type="term" value="C:plasma membrane"/>
    <property type="evidence" value="ECO:0007669"/>
    <property type="project" value="UniProtKB-SubCell"/>
</dbReference>
<feature type="transmembrane region" description="Helical" evidence="11">
    <location>
        <begin position="283"/>
        <end position="306"/>
    </location>
</feature>
<evidence type="ECO:0000313" key="14">
    <source>
        <dbReference type="EMBL" id="HIY80146.1"/>
    </source>
</evidence>
<dbReference type="Pfam" id="PF18075">
    <property type="entry name" value="FtsX_ECD"/>
    <property type="match status" value="1"/>
</dbReference>
<feature type="domain" description="FtsX extracellular" evidence="13">
    <location>
        <begin position="59"/>
        <end position="147"/>
    </location>
</feature>
<dbReference type="PANTHER" id="PTHR47755">
    <property type="entry name" value="CELL DIVISION PROTEIN FTSX"/>
    <property type="match status" value="1"/>
</dbReference>
<dbReference type="Pfam" id="PF02687">
    <property type="entry name" value="FtsX"/>
    <property type="match status" value="1"/>
</dbReference>
<evidence type="ECO:0000256" key="1">
    <source>
        <dbReference type="ARBA" id="ARBA00004651"/>
    </source>
</evidence>
<evidence type="ECO:0000256" key="4">
    <source>
        <dbReference type="ARBA" id="ARBA00022475"/>
    </source>
</evidence>
<evidence type="ECO:0000259" key="13">
    <source>
        <dbReference type="Pfam" id="PF18075"/>
    </source>
</evidence>
<evidence type="ECO:0000256" key="11">
    <source>
        <dbReference type="SAM" id="Phobius"/>
    </source>
</evidence>
<dbReference type="PANTHER" id="PTHR47755:SF1">
    <property type="entry name" value="CELL DIVISION PROTEIN FTSX"/>
    <property type="match status" value="1"/>
</dbReference>
<comment type="subcellular location">
    <subcellularLocation>
        <location evidence="1">Cell membrane</location>
        <topology evidence="1">Multi-pass membrane protein</topology>
    </subcellularLocation>
</comment>
<dbReference type="InterPro" id="IPR058204">
    <property type="entry name" value="FtsX_firmicutes-type"/>
</dbReference>
<evidence type="ECO:0000313" key="15">
    <source>
        <dbReference type="Proteomes" id="UP000824133"/>
    </source>
</evidence>
<dbReference type="InterPro" id="IPR003838">
    <property type="entry name" value="ABC3_permease_C"/>
</dbReference>
<evidence type="ECO:0000256" key="7">
    <source>
        <dbReference type="ARBA" id="ARBA00022989"/>
    </source>
</evidence>
<feature type="transmembrane region" description="Helical" evidence="11">
    <location>
        <begin position="21"/>
        <end position="48"/>
    </location>
</feature>
<comment type="caution">
    <text evidence="14">The sequence shown here is derived from an EMBL/GenBank/DDBJ whole genome shotgun (WGS) entry which is preliminary data.</text>
</comment>